<dbReference type="Pfam" id="PF01794">
    <property type="entry name" value="Ferric_reduct"/>
    <property type="match status" value="1"/>
</dbReference>
<evidence type="ECO:0000313" key="7">
    <source>
        <dbReference type="EMBL" id="PZX62853.1"/>
    </source>
</evidence>
<dbReference type="RefSeq" id="WP_170120403.1">
    <property type="nucleotide sequence ID" value="NZ_QKZV01000004.1"/>
</dbReference>
<dbReference type="GO" id="GO:0016020">
    <property type="term" value="C:membrane"/>
    <property type="evidence" value="ECO:0007669"/>
    <property type="project" value="UniProtKB-SubCell"/>
</dbReference>
<keyword evidence="4 5" id="KW-0472">Membrane</keyword>
<evidence type="ECO:0000256" key="2">
    <source>
        <dbReference type="ARBA" id="ARBA00022692"/>
    </source>
</evidence>
<evidence type="ECO:0000259" key="6">
    <source>
        <dbReference type="Pfam" id="PF01794"/>
    </source>
</evidence>
<keyword evidence="2 5" id="KW-0812">Transmembrane</keyword>
<reference evidence="7 8" key="1">
    <citation type="submission" date="2018-06" db="EMBL/GenBank/DDBJ databases">
        <title>Genomic Encyclopedia of Archaeal and Bacterial Type Strains, Phase II (KMG-II): from individual species to whole genera.</title>
        <authorList>
            <person name="Goeker M."/>
        </authorList>
    </citation>
    <scope>NUCLEOTIDE SEQUENCE [LARGE SCALE GENOMIC DNA]</scope>
    <source>
        <strain evidence="7 8">DSM 23241</strain>
    </source>
</reference>
<dbReference type="AlphaFoldDB" id="A0A2W7RPW6"/>
<feature type="transmembrane region" description="Helical" evidence="5">
    <location>
        <begin position="127"/>
        <end position="146"/>
    </location>
</feature>
<gene>
    <name evidence="7" type="ORF">LX80_01547</name>
</gene>
<evidence type="ECO:0000256" key="5">
    <source>
        <dbReference type="SAM" id="Phobius"/>
    </source>
</evidence>
<sequence length="192" mass="22156">MQTLDISSTIALIATVVLTVNILLGMLLSSAYKRSIHWKRIPDFLQQLSLTDLHNYTAYVALVLVLVHIILIPIDATAPFSWLQLLWPLTNTHQPYMALLGSISFYALLLIIITTQKIIKSKMGFRYWKNVHLIAYGMALLFIIHGIWMDQELKDRTPDFLDAEKLLSEICGLVLIAASVIRFRHYWKKQRY</sequence>
<feature type="domain" description="Ferric oxidoreductase" evidence="6">
    <location>
        <begin position="40"/>
        <end position="142"/>
    </location>
</feature>
<organism evidence="7 8">
    <name type="scientific">Hydrotalea sandarakina</name>
    <dbReference type="NCBI Taxonomy" id="1004304"/>
    <lineage>
        <taxon>Bacteria</taxon>
        <taxon>Pseudomonadati</taxon>
        <taxon>Bacteroidota</taxon>
        <taxon>Chitinophagia</taxon>
        <taxon>Chitinophagales</taxon>
        <taxon>Chitinophagaceae</taxon>
        <taxon>Hydrotalea</taxon>
    </lineage>
</organism>
<feature type="transmembrane region" description="Helical" evidence="5">
    <location>
        <begin position="94"/>
        <end position="115"/>
    </location>
</feature>
<evidence type="ECO:0000256" key="1">
    <source>
        <dbReference type="ARBA" id="ARBA00004141"/>
    </source>
</evidence>
<evidence type="ECO:0000256" key="3">
    <source>
        <dbReference type="ARBA" id="ARBA00022989"/>
    </source>
</evidence>
<name>A0A2W7RPW6_9BACT</name>
<feature type="transmembrane region" description="Helical" evidence="5">
    <location>
        <begin position="166"/>
        <end position="183"/>
    </location>
</feature>
<comment type="caution">
    <text evidence="7">The sequence shown here is derived from an EMBL/GenBank/DDBJ whole genome shotgun (WGS) entry which is preliminary data.</text>
</comment>
<proteinExistence type="predicted"/>
<comment type="subcellular location">
    <subcellularLocation>
        <location evidence="1">Membrane</location>
        <topology evidence="1">Multi-pass membrane protein</topology>
    </subcellularLocation>
</comment>
<protein>
    <submittedName>
        <fullName evidence="7">Ferric reductase like protein</fullName>
    </submittedName>
</protein>
<feature type="transmembrane region" description="Helical" evidence="5">
    <location>
        <begin position="53"/>
        <end position="74"/>
    </location>
</feature>
<dbReference type="Proteomes" id="UP000249720">
    <property type="component" value="Unassembled WGS sequence"/>
</dbReference>
<evidence type="ECO:0000313" key="8">
    <source>
        <dbReference type="Proteomes" id="UP000249720"/>
    </source>
</evidence>
<accession>A0A2W7RPW6</accession>
<dbReference type="InterPro" id="IPR013130">
    <property type="entry name" value="Fe3_Rdtase_TM_dom"/>
</dbReference>
<feature type="transmembrane region" description="Helical" evidence="5">
    <location>
        <begin position="6"/>
        <end position="32"/>
    </location>
</feature>
<dbReference type="EMBL" id="QKZV01000004">
    <property type="protein sequence ID" value="PZX62853.1"/>
    <property type="molecule type" value="Genomic_DNA"/>
</dbReference>
<keyword evidence="8" id="KW-1185">Reference proteome</keyword>
<keyword evidence="3 5" id="KW-1133">Transmembrane helix</keyword>
<evidence type="ECO:0000256" key="4">
    <source>
        <dbReference type="ARBA" id="ARBA00023136"/>
    </source>
</evidence>